<organism evidence="2">
    <name type="scientific">Schizaphis graminum</name>
    <name type="common">Green bug aphid</name>
    <dbReference type="NCBI Taxonomy" id="13262"/>
    <lineage>
        <taxon>Eukaryota</taxon>
        <taxon>Metazoa</taxon>
        <taxon>Ecdysozoa</taxon>
        <taxon>Arthropoda</taxon>
        <taxon>Hexapoda</taxon>
        <taxon>Insecta</taxon>
        <taxon>Pterygota</taxon>
        <taxon>Neoptera</taxon>
        <taxon>Paraneoptera</taxon>
        <taxon>Hemiptera</taxon>
        <taxon>Sternorrhyncha</taxon>
        <taxon>Aphidomorpha</taxon>
        <taxon>Aphidoidea</taxon>
        <taxon>Aphididae</taxon>
        <taxon>Aphidini</taxon>
        <taxon>Schizaphis</taxon>
    </lineage>
</organism>
<feature type="compositionally biased region" description="Basic residues" evidence="1">
    <location>
        <begin position="391"/>
        <end position="416"/>
    </location>
</feature>
<feature type="compositionally biased region" description="Low complexity" evidence="1">
    <location>
        <begin position="547"/>
        <end position="558"/>
    </location>
</feature>
<accession>A0A2S2PHJ0</accession>
<dbReference type="EMBL" id="GGMR01016303">
    <property type="protein sequence ID" value="MBY28922.1"/>
    <property type="molecule type" value="Transcribed_RNA"/>
</dbReference>
<feature type="region of interest" description="Disordered" evidence="1">
    <location>
        <begin position="357"/>
        <end position="418"/>
    </location>
</feature>
<evidence type="ECO:0000256" key="1">
    <source>
        <dbReference type="SAM" id="MobiDB-lite"/>
    </source>
</evidence>
<feature type="region of interest" description="Disordered" evidence="1">
    <location>
        <begin position="524"/>
        <end position="559"/>
    </location>
</feature>
<evidence type="ECO:0000313" key="2">
    <source>
        <dbReference type="EMBL" id="MBY28922.1"/>
    </source>
</evidence>
<feature type="compositionally biased region" description="Polar residues" evidence="1">
    <location>
        <begin position="524"/>
        <end position="536"/>
    </location>
</feature>
<reference evidence="2" key="1">
    <citation type="submission" date="2018-04" db="EMBL/GenBank/DDBJ databases">
        <title>Transcriptome of Schizaphis graminum biotype I.</title>
        <authorList>
            <person name="Scully E.D."/>
            <person name="Geib S.M."/>
            <person name="Palmer N.A."/>
            <person name="Koch K."/>
            <person name="Bradshaw J."/>
            <person name="Heng-Moss T."/>
            <person name="Sarath G."/>
        </authorList>
    </citation>
    <scope>NUCLEOTIDE SEQUENCE</scope>
</reference>
<protein>
    <submittedName>
        <fullName evidence="2">Uncharacterized protein</fullName>
    </submittedName>
</protein>
<feature type="compositionally biased region" description="Basic and acidic residues" evidence="1">
    <location>
        <begin position="603"/>
        <end position="624"/>
    </location>
</feature>
<dbReference type="AlphaFoldDB" id="A0A2S2PHJ0"/>
<proteinExistence type="predicted"/>
<sequence>MDLPPPPSFDPALLDMDNMTADKWYALIYNRIVQQEDIFVGDFKKKVIEIINTCMNKPNTSIESLKQDITNTINESQFEFEHQKFIDGIVGGAYEYLCQFIIKNSMDNIRRTQCALNCFSLTNNLNCGTIKPCFNENILLQGSSKLSQIQCLTESNNNTTDTDKAIQSFIFNNNSENDPNSMLMVERENVKNGTVNKIETTTFHNYRETLQINNLSKDSTNNIPFKNIQTNNENTAHSSVTIDDDDKTTQAIISLALKIQQTTFHDDDVDYFEANEINNSNMCTNNEIQTTKCLTEQNGDQNTDPLKLEEEYKINNSLKLLESLVNIEHNKLEVQKSLVNNEPQSNIEISEINPYKSSTKTNIGKKKSRKLQENIHKEDEEEWLPSDEKRKNHCSKNKTKTNKQKSHKDRAPKKNKKLEAQNTLNNLCSSSSSVEIQNDPSTSVIKNEFLFSGYTKKPETIVSAVKNTKSLDTTCRTGTQLAYQNEKDCLPINDFKQLPNYVESIMHNEKKKCLTTVNNSDVLSNKTSPIASTSGYNEKDVENLKNKSTSPSGSSMKTSDYKKIYEKDRKSLFSPDVIIIKNIPSKPSKELINEPLIKKEYNPIQKKEDSEKKQKPETCKVENNKRKKLTKINTGKVKITDNSSKSTNDSKSQTNLASTSKNKFKRIKVTKSDDKAITYAVSNKNNKSNTTDILENKVSSKIDTLDPQELNRTNILENNMSDEGTSKYQQLNGVNVFENNESNNGNLEHLKLNGTNILENKESGKDTLVNETMPEWLRHLCVIYNIKPCYVVIDSNKKY</sequence>
<feature type="compositionally biased region" description="Low complexity" evidence="1">
    <location>
        <begin position="640"/>
        <end position="652"/>
    </location>
</feature>
<gene>
    <name evidence="2" type="ORF">g.51585</name>
</gene>
<feature type="region of interest" description="Disordered" evidence="1">
    <location>
        <begin position="603"/>
        <end position="659"/>
    </location>
</feature>
<name>A0A2S2PHJ0_SCHGA</name>